<evidence type="ECO:0000256" key="3">
    <source>
        <dbReference type="ARBA" id="ARBA00022989"/>
    </source>
</evidence>
<dbReference type="Pfam" id="PF20684">
    <property type="entry name" value="Fung_rhodopsin"/>
    <property type="match status" value="2"/>
</dbReference>
<dbReference type="EMBL" id="WIGN01000101">
    <property type="protein sequence ID" value="KAF6809459.1"/>
    <property type="molecule type" value="Genomic_DNA"/>
</dbReference>
<feature type="transmembrane region" description="Helical" evidence="7">
    <location>
        <begin position="130"/>
        <end position="154"/>
    </location>
</feature>
<comment type="caution">
    <text evidence="9">The sequence shown here is derived from an EMBL/GenBank/DDBJ whole genome shotgun (WGS) entry which is preliminary data.</text>
</comment>
<dbReference type="InterPro" id="IPR049326">
    <property type="entry name" value="Rhodopsin_dom_fungi"/>
</dbReference>
<evidence type="ECO:0000313" key="9">
    <source>
        <dbReference type="EMBL" id="KAF6809459.1"/>
    </source>
</evidence>
<dbReference type="InterPro" id="IPR052337">
    <property type="entry name" value="SAT4-like"/>
</dbReference>
<evidence type="ECO:0000259" key="8">
    <source>
        <dbReference type="Pfam" id="PF20684"/>
    </source>
</evidence>
<feature type="compositionally biased region" description="Basic and acidic residues" evidence="6">
    <location>
        <begin position="370"/>
        <end position="392"/>
    </location>
</feature>
<keyword evidence="2 7" id="KW-0812">Transmembrane</keyword>
<reference evidence="9 10" key="1">
    <citation type="journal article" date="2020" name="Phytopathology">
        <title>Genome Sequence Resources of Colletotrichum truncatum, C. plurivorum, C. musicola, and C. sojae: Four Species Pathogenic to Soybean (Glycine max).</title>
        <authorList>
            <person name="Rogerio F."/>
            <person name="Boufleur T.R."/>
            <person name="Ciampi-Guillardi M."/>
            <person name="Sukno S.A."/>
            <person name="Thon M.R."/>
            <person name="Massola Junior N.S."/>
            <person name="Baroncelli R."/>
        </authorList>
    </citation>
    <scope>NUCLEOTIDE SEQUENCE [LARGE SCALE GENOMIC DNA]</scope>
    <source>
        <strain evidence="9 10">LFN0009</strain>
    </source>
</reference>
<comment type="similarity">
    <text evidence="5">Belongs to the SAT4 family.</text>
</comment>
<accession>A0A8H6JAA4</accession>
<comment type="subcellular location">
    <subcellularLocation>
        <location evidence="1">Membrane</location>
        <topology evidence="1">Multi-pass membrane protein</topology>
    </subcellularLocation>
</comment>
<dbReference type="PANTHER" id="PTHR33048">
    <property type="entry name" value="PTH11-LIKE INTEGRAL MEMBRANE PROTEIN (AFU_ORTHOLOGUE AFUA_5G11245)"/>
    <property type="match status" value="1"/>
</dbReference>
<dbReference type="GO" id="GO:0016020">
    <property type="term" value="C:membrane"/>
    <property type="evidence" value="ECO:0007669"/>
    <property type="project" value="UniProtKB-SubCell"/>
</dbReference>
<feature type="domain" description="Rhodopsin" evidence="8">
    <location>
        <begin position="41"/>
        <end position="163"/>
    </location>
</feature>
<feature type="region of interest" description="Disordered" evidence="6">
    <location>
        <begin position="303"/>
        <end position="405"/>
    </location>
</feature>
<evidence type="ECO:0000256" key="4">
    <source>
        <dbReference type="ARBA" id="ARBA00023136"/>
    </source>
</evidence>
<feature type="domain" description="Rhodopsin" evidence="8">
    <location>
        <begin position="218"/>
        <end position="284"/>
    </location>
</feature>
<evidence type="ECO:0000256" key="6">
    <source>
        <dbReference type="SAM" id="MobiDB-lite"/>
    </source>
</evidence>
<feature type="compositionally biased region" description="Polar residues" evidence="6">
    <location>
        <begin position="393"/>
        <end position="405"/>
    </location>
</feature>
<proteinExistence type="inferred from homology"/>
<evidence type="ECO:0000256" key="2">
    <source>
        <dbReference type="ARBA" id="ARBA00022692"/>
    </source>
</evidence>
<dbReference type="AlphaFoldDB" id="A0A8H6JAA4"/>
<gene>
    <name evidence="9" type="ORF">CSOJ01_06937</name>
</gene>
<feature type="transmembrane region" description="Helical" evidence="7">
    <location>
        <begin position="56"/>
        <end position="75"/>
    </location>
</feature>
<evidence type="ECO:0000256" key="7">
    <source>
        <dbReference type="SAM" id="Phobius"/>
    </source>
</evidence>
<evidence type="ECO:0000256" key="5">
    <source>
        <dbReference type="ARBA" id="ARBA00038359"/>
    </source>
</evidence>
<keyword evidence="4 7" id="KW-0472">Membrane</keyword>
<keyword evidence="10" id="KW-1185">Reference proteome</keyword>
<evidence type="ECO:0000313" key="10">
    <source>
        <dbReference type="Proteomes" id="UP000652219"/>
    </source>
</evidence>
<dbReference type="Proteomes" id="UP000652219">
    <property type="component" value="Unassembled WGS sequence"/>
</dbReference>
<keyword evidence="3 7" id="KW-1133">Transmembrane helix</keyword>
<name>A0A8H6JAA4_9PEZI</name>
<feature type="transmembrane region" description="Helical" evidence="7">
    <location>
        <begin position="95"/>
        <end position="118"/>
    </location>
</feature>
<protein>
    <recommendedName>
        <fullName evidence="8">Rhodopsin domain-containing protein</fullName>
    </recommendedName>
</protein>
<sequence length="405" mass="44152">MADSTTAPNVHFTDSPNYSGDTVLRLNIALIVCTSTIVWTRLYVRAFVAKAFGLDDALALLAWGAVTTLSALDIRLVQYGSGAHLEFIPREDFEIWFEGIVTNGLIYLVGTGLMRLSIVAFLPRLSQHRIYVMLTYITGSLVIAQTIGCLVYRLTQCSPVTCVMNTYGNRLSSPERLLAPQPPELNDGSASDFRARPRLCPDGVAHLGHLHEDAVVQEVFQLICVFSEGFFVVASRTQPIATTKMQQFLEDPTFNMSTIGIWTDLEGHVGLWVASFPALQPLIRMVSFRLDFRSKLQSYGHKGQYNNGNDGGCSNGDAWPSAPRSKSRYAGGGSGVKAADSNSERGLVSSDGEIEGGGLEMGSLKTAASRTREEVGVDVRVDKVKAHADHSTRPSTRVSKSWVSL</sequence>
<organism evidence="9 10">
    <name type="scientific">Colletotrichum sojae</name>
    <dbReference type="NCBI Taxonomy" id="2175907"/>
    <lineage>
        <taxon>Eukaryota</taxon>
        <taxon>Fungi</taxon>
        <taxon>Dikarya</taxon>
        <taxon>Ascomycota</taxon>
        <taxon>Pezizomycotina</taxon>
        <taxon>Sordariomycetes</taxon>
        <taxon>Hypocreomycetidae</taxon>
        <taxon>Glomerellales</taxon>
        <taxon>Glomerellaceae</taxon>
        <taxon>Colletotrichum</taxon>
        <taxon>Colletotrichum orchidearum species complex</taxon>
    </lineage>
</organism>
<evidence type="ECO:0000256" key="1">
    <source>
        <dbReference type="ARBA" id="ARBA00004141"/>
    </source>
</evidence>
<dbReference type="PANTHER" id="PTHR33048:SF47">
    <property type="entry name" value="INTEGRAL MEMBRANE PROTEIN-RELATED"/>
    <property type="match status" value="1"/>
</dbReference>
<feature type="transmembrane region" description="Helical" evidence="7">
    <location>
        <begin position="24"/>
        <end position="44"/>
    </location>
</feature>